<protein>
    <recommendedName>
        <fullName evidence="3">Metallothionein</fullName>
    </recommendedName>
</protein>
<keyword evidence="2" id="KW-1185">Reference proteome</keyword>
<organism evidence="1 2">
    <name type="scientific">Mycolicibacterium brisbanense</name>
    <dbReference type="NCBI Taxonomy" id="146020"/>
    <lineage>
        <taxon>Bacteria</taxon>
        <taxon>Bacillati</taxon>
        <taxon>Actinomycetota</taxon>
        <taxon>Actinomycetes</taxon>
        <taxon>Mycobacteriales</taxon>
        <taxon>Mycobacteriaceae</taxon>
        <taxon>Mycolicibacterium</taxon>
    </lineage>
</organism>
<dbReference type="RefSeq" id="WP_062831504.1">
    <property type="nucleotide sequence ID" value="NZ_BCSX01000051.1"/>
</dbReference>
<proteinExistence type="predicted"/>
<evidence type="ECO:0008006" key="3">
    <source>
        <dbReference type="Google" id="ProtNLM"/>
    </source>
</evidence>
<name>A0A100W4W5_9MYCO</name>
<reference evidence="2" key="2">
    <citation type="submission" date="2016-02" db="EMBL/GenBank/DDBJ databases">
        <title>Draft genome sequence of five rapidly growing Mycobacterium species.</title>
        <authorList>
            <person name="Katahira K."/>
            <person name="Gotou Y."/>
            <person name="Iida K."/>
            <person name="Ogura Y."/>
            <person name="Hayashi T."/>
        </authorList>
    </citation>
    <scope>NUCLEOTIDE SEQUENCE [LARGE SCALE GENOMIC DNA]</scope>
    <source>
        <strain evidence="2">JCM15654</strain>
    </source>
</reference>
<sequence length="82" mass="8574">MAICATCGNDYDKAFTVSWNGLTETFDSLECAAVRVAPECAACGCRILGHGVEASGIMYCCAHCARQAGHPTMVDRQSVIGG</sequence>
<dbReference type="STRING" id="146020.RMCB_5771"/>
<accession>A0A100W4W5</accession>
<dbReference type="Proteomes" id="UP000069620">
    <property type="component" value="Unassembled WGS sequence"/>
</dbReference>
<dbReference type="AlphaFoldDB" id="A0A100W4W5"/>
<gene>
    <name evidence="1" type="ORF">RMCB_5771</name>
</gene>
<reference evidence="2" key="1">
    <citation type="journal article" date="2016" name="Genome Announc.">
        <title>Draft Genome Sequences of Five Rapidly Growing Mycobacterium Species, M. thermoresistibile, M. fortuitum subsp. acetamidolyticum, M. canariasense, M. brisbanense, and M. novocastrense.</title>
        <authorList>
            <person name="Katahira K."/>
            <person name="Ogura Y."/>
            <person name="Gotoh Y."/>
            <person name="Hayashi T."/>
        </authorList>
    </citation>
    <scope>NUCLEOTIDE SEQUENCE [LARGE SCALE GENOMIC DNA]</scope>
    <source>
        <strain evidence="2">JCM15654</strain>
    </source>
</reference>
<evidence type="ECO:0000313" key="2">
    <source>
        <dbReference type="Proteomes" id="UP000069620"/>
    </source>
</evidence>
<comment type="caution">
    <text evidence="1">The sequence shown here is derived from an EMBL/GenBank/DDBJ whole genome shotgun (WGS) entry which is preliminary data.</text>
</comment>
<dbReference type="OrthoDB" id="163862at2"/>
<evidence type="ECO:0000313" key="1">
    <source>
        <dbReference type="EMBL" id="GAS91675.1"/>
    </source>
</evidence>
<dbReference type="EMBL" id="BCSX01000051">
    <property type="protein sequence ID" value="GAS91675.1"/>
    <property type="molecule type" value="Genomic_DNA"/>
</dbReference>